<sequence>MNFFNGVAEIRLRVRLHVHRDDVRPGVAKLRSIPSRLDNHQVNIQRQGCGGTDRLDHRNPDGNVGDKHTVHHVHMDIVGGGNFPNVPLQVRKVGGQDRRRYLDHKKPSFH</sequence>
<proteinExistence type="predicted"/>
<gene>
    <name evidence="2" type="ORF">SDC9_86344</name>
</gene>
<dbReference type="AlphaFoldDB" id="A0A644ZFS6"/>
<protein>
    <submittedName>
        <fullName evidence="2">Uncharacterized protein</fullName>
    </submittedName>
</protein>
<evidence type="ECO:0000313" key="2">
    <source>
        <dbReference type="EMBL" id="MPM39710.1"/>
    </source>
</evidence>
<organism evidence="2">
    <name type="scientific">bioreactor metagenome</name>
    <dbReference type="NCBI Taxonomy" id="1076179"/>
    <lineage>
        <taxon>unclassified sequences</taxon>
        <taxon>metagenomes</taxon>
        <taxon>ecological metagenomes</taxon>
    </lineage>
</organism>
<reference evidence="2" key="1">
    <citation type="submission" date="2019-08" db="EMBL/GenBank/DDBJ databases">
        <authorList>
            <person name="Kucharzyk K."/>
            <person name="Murdoch R.W."/>
            <person name="Higgins S."/>
            <person name="Loffler F."/>
        </authorList>
    </citation>
    <scope>NUCLEOTIDE SEQUENCE</scope>
</reference>
<comment type="caution">
    <text evidence="2">The sequence shown here is derived from an EMBL/GenBank/DDBJ whole genome shotgun (WGS) entry which is preliminary data.</text>
</comment>
<feature type="region of interest" description="Disordered" evidence="1">
    <location>
        <begin position="48"/>
        <end position="67"/>
    </location>
</feature>
<dbReference type="EMBL" id="VSSQ01008742">
    <property type="protein sequence ID" value="MPM39710.1"/>
    <property type="molecule type" value="Genomic_DNA"/>
</dbReference>
<evidence type="ECO:0000256" key="1">
    <source>
        <dbReference type="SAM" id="MobiDB-lite"/>
    </source>
</evidence>
<name>A0A644ZFS6_9ZZZZ</name>
<feature type="compositionally biased region" description="Basic and acidic residues" evidence="1">
    <location>
        <begin position="53"/>
        <end position="67"/>
    </location>
</feature>
<accession>A0A644ZFS6</accession>